<comment type="subcellular location">
    <subcellularLocation>
        <location evidence="1">Cell membrane</location>
        <topology evidence="1">Multi-pass membrane protein</topology>
    </subcellularLocation>
</comment>
<keyword evidence="8" id="KW-1185">Reference proteome</keyword>
<dbReference type="GO" id="GO:0005436">
    <property type="term" value="F:sodium:phosphate symporter activity"/>
    <property type="evidence" value="ECO:0007669"/>
    <property type="project" value="InterPro"/>
</dbReference>
<feature type="transmembrane region" description="Helical" evidence="6">
    <location>
        <begin position="166"/>
        <end position="189"/>
    </location>
</feature>
<dbReference type="PANTHER" id="PTHR10010:SF46">
    <property type="entry name" value="SODIUM-DEPENDENT PHOSPHATE TRANSPORT PROTEIN 2B"/>
    <property type="match status" value="1"/>
</dbReference>
<evidence type="ECO:0000313" key="8">
    <source>
        <dbReference type="Proteomes" id="UP000009319"/>
    </source>
</evidence>
<comment type="caution">
    <text evidence="7">The sequence shown here is derived from an EMBL/GenBank/DDBJ whole genome shotgun (WGS) entry which is preliminary data.</text>
</comment>
<evidence type="ECO:0000256" key="1">
    <source>
        <dbReference type="ARBA" id="ARBA00004651"/>
    </source>
</evidence>
<feature type="transmembrane region" description="Helical" evidence="6">
    <location>
        <begin position="135"/>
        <end position="154"/>
    </location>
</feature>
<dbReference type="PANTHER" id="PTHR10010">
    <property type="entry name" value="SOLUTE CARRIER FAMILY 34 SODIUM PHOSPHATE , MEMBER 2-RELATED"/>
    <property type="match status" value="1"/>
</dbReference>
<evidence type="ECO:0000313" key="7">
    <source>
        <dbReference type="EMBL" id="CCM79012.1"/>
    </source>
</evidence>
<dbReference type="eggNOG" id="COG1283">
    <property type="taxonomic scope" value="Bacteria"/>
</dbReference>
<sequence length="522" mass="54405">MTASAVVTLMGGLGLFLLGIHHLTEGLKSLAGESLRRVLQRLVAGRFSAVAFGALFTTATQSSTATSLTVIGFVSAGLVTLPQAIAVIAGATLGTTSTPWMVAIFGFRVRIADGALPILGVGAFLWLIGSGRMRSLGAILAGFGLIFTGIEYLQTGMNGVSWNLEAFAGEGIGSMWMLAGIGVLMTLVMQSSSAAGATTLVALNAGSLTFVQGCAMIVGQSVGSAATTALVTIGGSLAVRRAALAHIAFSLIVGVLAMVFIAPLSAAANWVGAGLGDVDGVLGLAAFSSIFKFAGIVVFYPWLDHFARFIVNIYGDENDTAVSRLDPAIAKAGGALAIEAAWRATLEIALGAVHAIRRRLVGESVVYEPPLEAVQSIERFLETLSLETTDLGTIAPRLVRLCHALDHLSRLHVDVMRIPPVASGWKPPDGFAAGAVALGAWLEQSRDPKAVPAPTVYSAIEAASKQLRRESEISRTKLLEDIALQRTSMAAARADLDLMAWANGTLYHAWRLAESLRAASGK</sequence>
<evidence type="ECO:0000256" key="6">
    <source>
        <dbReference type="SAM" id="Phobius"/>
    </source>
</evidence>
<evidence type="ECO:0000256" key="3">
    <source>
        <dbReference type="ARBA" id="ARBA00022692"/>
    </source>
</evidence>
<dbReference type="GO" id="GO:0005886">
    <property type="term" value="C:plasma membrane"/>
    <property type="evidence" value="ECO:0007669"/>
    <property type="project" value="UniProtKB-SubCell"/>
</dbReference>
<reference evidence="7 8" key="1">
    <citation type="journal article" date="2013" name="Genome Announc.">
        <title>Draft Genome Sequence of Rhizobium mesoamericanum STM3625, a Nitrogen-Fixing Symbiont of Mimosa pudica Isolated in French Guiana (South America).</title>
        <authorList>
            <person name="Moulin L."/>
            <person name="Mornico D."/>
            <person name="Melkonian R."/>
            <person name="Klonowska A."/>
        </authorList>
    </citation>
    <scope>NUCLEOTIDE SEQUENCE [LARGE SCALE GENOMIC DNA]</scope>
    <source>
        <strain evidence="7 8">STM3625</strain>
    </source>
</reference>
<feature type="transmembrane region" description="Helical" evidence="6">
    <location>
        <begin position="209"/>
        <end position="231"/>
    </location>
</feature>
<evidence type="ECO:0000256" key="4">
    <source>
        <dbReference type="ARBA" id="ARBA00022989"/>
    </source>
</evidence>
<evidence type="ECO:0000256" key="5">
    <source>
        <dbReference type="ARBA" id="ARBA00023136"/>
    </source>
</evidence>
<dbReference type="AlphaFoldDB" id="K0Q3N6"/>
<protein>
    <submittedName>
        <fullName evidence="7">Putative Na/Pi-cotransporter II-related protein</fullName>
    </submittedName>
</protein>
<dbReference type="GO" id="GO:0044341">
    <property type="term" value="P:sodium-dependent phosphate transport"/>
    <property type="evidence" value="ECO:0007669"/>
    <property type="project" value="InterPro"/>
</dbReference>
<dbReference type="RefSeq" id="WP_007535896.1">
    <property type="nucleotide sequence ID" value="NZ_HF536773.1"/>
</dbReference>
<feature type="transmembrane region" description="Helical" evidence="6">
    <location>
        <begin position="6"/>
        <end position="23"/>
    </location>
</feature>
<proteinExistence type="predicted"/>
<dbReference type="Pfam" id="PF02690">
    <property type="entry name" value="Na_Pi_cotrans"/>
    <property type="match status" value="2"/>
</dbReference>
<dbReference type="NCBIfam" id="NF037997">
    <property type="entry name" value="Na_Pi_symport"/>
    <property type="match status" value="1"/>
</dbReference>
<feature type="transmembrane region" description="Helical" evidence="6">
    <location>
        <begin position="43"/>
        <end position="62"/>
    </location>
</feature>
<organism evidence="7 8">
    <name type="scientific">Rhizobium mesoamericanum STM3625</name>
    <dbReference type="NCBI Taxonomy" id="1211777"/>
    <lineage>
        <taxon>Bacteria</taxon>
        <taxon>Pseudomonadati</taxon>
        <taxon>Pseudomonadota</taxon>
        <taxon>Alphaproteobacteria</taxon>
        <taxon>Hyphomicrobiales</taxon>
        <taxon>Rhizobiaceae</taxon>
        <taxon>Rhizobium/Agrobacterium group</taxon>
        <taxon>Rhizobium</taxon>
    </lineage>
</organism>
<accession>K0Q3N6</accession>
<feature type="transmembrane region" description="Helical" evidence="6">
    <location>
        <begin position="280"/>
        <end position="303"/>
    </location>
</feature>
<dbReference type="HOGENOM" id="CLU_025623_1_0_5"/>
<feature type="transmembrane region" description="Helical" evidence="6">
    <location>
        <begin position="111"/>
        <end position="129"/>
    </location>
</feature>
<gene>
    <name evidence="7" type="ORF">BN77_p10252</name>
</gene>
<feature type="transmembrane region" description="Helical" evidence="6">
    <location>
        <begin position="243"/>
        <end position="268"/>
    </location>
</feature>
<keyword evidence="4 6" id="KW-1133">Transmembrane helix</keyword>
<evidence type="ECO:0000256" key="2">
    <source>
        <dbReference type="ARBA" id="ARBA00022475"/>
    </source>
</evidence>
<keyword evidence="5 6" id="KW-0472">Membrane</keyword>
<dbReference type="InterPro" id="IPR003841">
    <property type="entry name" value="Na/Pi_transpt"/>
</dbReference>
<name>K0Q3N6_9HYPH</name>
<dbReference type="Proteomes" id="UP000009319">
    <property type="component" value="Unassembled WGS sequence"/>
</dbReference>
<dbReference type="EMBL" id="CANI01000042">
    <property type="protein sequence ID" value="CCM79012.1"/>
    <property type="molecule type" value="Genomic_DNA"/>
</dbReference>
<feature type="transmembrane region" description="Helical" evidence="6">
    <location>
        <begin position="68"/>
        <end position="91"/>
    </location>
</feature>
<keyword evidence="3 6" id="KW-0812">Transmembrane</keyword>
<keyword evidence="2" id="KW-1003">Cell membrane</keyword>